<dbReference type="AlphaFoldDB" id="A0A9P6U0H3"/>
<reference evidence="1" key="1">
    <citation type="journal article" date="2020" name="Fungal Divers.">
        <title>Resolving the Mortierellaceae phylogeny through synthesis of multi-gene phylogenetics and phylogenomics.</title>
        <authorList>
            <person name="Vandepol N."/>
            <person name="Liber J."/>
            <person name="Desiro A."/>
            <person name="Na H."/>
            <person name="Kennedy M."/>
            <person name="Barry K."/>
            <person name="Grigoriev I.V."/>
            <person name="Miller A.N."/>
            <person name="O'Donnell K."/>
            <person name="Stajich J.E."/>
            <person name="Bonito G."/>
        </authorList>
    </citation>
    <scope>NUCLEOTIDE SEQUENCE</scope>
    <source>
        <strain evidence="1">KOD948</strain>
    </source>
</reference>
<gene>
    <name evidence="1" type="ORF">BG011_006115</name>
</gene>
<evidence type="ECO:0000313" key="1">
    <source>
        <dbReference type="EMBL" id="KAG0253877.1"/>
    </source>
</evidence>
<accession>A0A9P6U0H3</accession>
<protein>
    <submittedName>
        <fullName evidence="1">Uncharacterized protein</fullName>
    </submittedName>
</protein>
<keyword evidence="2" id="KW-1185">Reference proteome</keyword>
<organism evidence="1 2">
    <name type="scientific">Mortierella polycephala</name>
    <dbReference type="NCBI Taxonomy" id="41804"/>
    <lineage>
        <taxon>Eukaryota</taxon>
        <taxon>Fungi</taxon>
        <taxon>Fungi incertae sedis</taxon>
        <taxon>Mucoromycota</taxon>
        <taxon>Mortierellomycotina</taxon>
        <taxon>Mortierellomycetes</taxon>
        <taxon>Mortierellales</taxon>
        <taxon>Mortierellaceae</taxon>
        <taxon>Mortierella</taxon>
    </lineage>
</organism>
<comment type="caution">
    <text evidence="1">The sequence shown here is derived from an EMBL/GenBank/DDBJ whole genome shotgun (WGS) entry which is preliminary data.</text>
</comment>
<proteinExistence type="predicted"/>
<name>A0A9P6U0H3_9FUNG</name>
<evidence type="ECO:0000313" key="2">
    <source>
        <dbReference type="Proteomes" id="UP000726737"/>
    </source>
</evidence>
<dbReference type="OrthoDB" id="2441166at2759"/>
<sequence length="272" mass="30700">MCQGRMRFQWCLSGYDMSHRDLDCKLASNSPAVVLAQSSSSEAPYVCDALFARSFFFGKDTSDPSAIDLDVLQHPKNHPTAATPILLNAASFKPEDDVITDPDVFSEFEAPKVSAALQLAEIRKKIESLVRDYPQLAYEASKTYDFSRAVAATTTFRDLIHRFVAKNPWRNFLDHFLERMSSAKDQGRPDDNDKLSTSDGIFKGIQGFFSSIGGIFEGIRDSFAGTAGLLISIPEYIGNFSRIFKSMWRYIQARLYYRGDYHGVRCSHNYVY</sequence>
<dbReference type="EMBL" id="JAAAJA010000434">
    <property type="protein sequence ID" value="KAG0253877.1"/>
    <property type="molecule type" value="Genomic_DNA"/>
</dbReference>
<dbReference type="Proteomes" id="UP000726737">
    <property type="component" value="Unassembled WGS sequence"/>
</dbReference>